<gene>
    <name evidence="2" type="ORF">SAMN06295920_12015</name>
</gene>
<dbReference type="Pfam" id="PF01047">
    <property type="entry name" value="MarR"/>
    <property type="match status" value="1"/>
</dbReference>
<dbReference type="AlphaFoldDB" id="A0A1T5GUF2"/>
<dbReference type="EMBL" id="FUYM01000020">
    <property type="protein sequence ID" value="SKC12053.1"/>
    <property type="molecule type" value="Genomic_DNA"/>
</dbReference>
<dbReference type="Gene3D" id="1.10.10.10">
    <property type="entry name" value="Winged helix-like DNA-binding domain superfamily/Winged helix DNA-binding domain"/>
    <property type="match status" value="1"/>
</dbReference>
<keyword evidence="2" id="KW-0238">DNA-binding</keyword>
<dbReference type="GO" id="GO:0006950">
    <property type="term" value="P:response to stress"/>
    <property type="evidence" value="ECO:0007669"/>
    <property type="project" value="TreeGrafter"/>
</dbReference>
<dbReference type="SMART" id="SM00347">
    <property type="entry name" value="HTH_MARR"/>
    <property type="match status" value="1"/>
</dbReference>
<keyword evidence="3" id="KW-1185">Reference proteome</keyword>
<organism evidence="2 3">
    <name type="scientific">Rhizorhabdus histidinilytica</name>
    <dbReference type="NCBI Taxonomy" id="439228"/>
    <lineage>
        <taxon>Bacteria</taxon>
        <taxon>Pseudomonadati</taxon>
        <taxon>Pseudomonadota</taxon>
        <taxon>Alphaproteobacteria</taxon>
        <taxon>Sphingomonadales</taxon>
        <taxon>Sphingomonadaceae</taxon>
        <taxon>Rhizorhabdus</taxon>
    </lineage>
</organism>
<dbReference type="SUPFAM" id="SSF46785">
    <property type="entry name" value="Winged helix' DNA-binding domain"/>
    <property type="match status" value="1"/>
</dbReference>
<evidence type="ECO:0000313" key="3">
    <source>
        <dbReference type="Proteomes" id="UP000189818"/>
    </source>
</evidence>
<accession>A0A1T5GUF2</accession>
<dbReference type="RefSeq" id="WP_079650932.1">
    <property type="nucleotide sequence ID" value="NZ_FUYM01000020.1"/>
</dbReference>
<dbReference type="OrthoDB" id="8906692at2"/>
<dbReference type="InterPro" id="IPR036388">
    <property type="entry name" value="WH-like_DNA-bd_sf"/>
</dbReference>
<name>A0A1T5GUF2_9SPHN</name>
<dbReference type="PRINTS" id="PR00598">
    <property type="entry name" value="HTHMARR"/>
</dbReference>
<evidence type="ECO:0000313" key="2">
    <source>
        <dbReference type="EMBL" id="SKC12053.1"/>
    </source>
</evidence>
<proteinExistence type="predicted"/>
<dbReference type="InterPro" id="IPR039422">
    <property type="entry name" value="MarR/SlyA-like"/>
</dbReference>
<dbReference type="Proteomes" id="UP000189818">
    <property type="component" value="Unassembled WGS sequence"/>
</dbReference>
<protein>
    <submittedName>
        <fullName evidence="2">DNA-binding transcriptional regulator, MarR family</fullName>
    </submittedName>
</protein>
<evidence type="ECO:0000259" key="1">
    <source>
        <dbReference type="PROSITE" id="PS50995"/>
    </source>
</evidence>
<sequence>MSRLGAKESDDAPHDPRPPACFAPEHSLPHAFSVVANRISRMLERMYGELFGLSVADWRIVAILGTHYPLSAKALAELTAMDQVSVSRAIDQLSNKKLVLRRIDTADRRRVALSLSKRGHDIYNQVVPLLYASERMLLSELSPEDGAALRRIMDLLVDRSNELFGSDKDWRSIADEA</sequence>
<dbReference type="GO" id="GO:0003700">
    <property type="term" value="F:DNA-binding transcription factor activity"/>
    <property type="evidence" value="ECO:0007669"/>
    <property type="project" value="InterPro"/>
</dbReference>
<dbReference type="PANTHER" id="PTHR33164:SF43">
    <property type="entry name" value="HTH-TYPE TRANSCRIPTIONAL REPRESSOR YETL"/>
    <property type="match status" value="1"/>
</dbReference>
<reference evidence="3" key="1">
    <citation type="submission" date="2017-02" db="EMBL/GenBank/DDBJ databases">
        <authorList>
            <person name="Varghese N."/>
            <person name="Submissions S."/>
        </authorList>
    </citation>
    <scope>NUCLEOTIDE SEQUENCE [LARGE SCALE GENOMIC DNA]</scope>
    <source>
        <strain evidence="3">UM2</strain>
    </source>
</reference>
<dbReference type="InterPro" id="IPR000835">
    <property type="entry name" value="HTH_MarR-typ"/>
</dbReference>
<dbReference type="PANTHER" id="PTHR33164">
    <property type="entry name" value="TRANSCRIPTIONAL REGULATOR, MARR FAMILY"/>
    <property type="match status" value="1"/>
</dbReference>
<dbReference type="STRING" id="439228.SAMN06295920_12015"/>
<dbReference type="InterPro" id="IPR036390">
    <property type="entry name" value="WH_DNA-bd_sf"/>
</dbReference>
<dbReference type="GO" id="GO:0003677">
    <property type="term" value="F:DNA binding"/>
    <property type="evidence" value="ECO:0007669"/>
    <property type="project" value="UniProtKB-KW"/>
</dbReference>
<feature type="domain" description="HTH marR-type" evidence="1">
    <location>
        <begin position="25"/>
        <end position="158"/>
    </location>
</feature>
<dbReference type="PROSITE" id="PS50995">
    <property type="entry name" value="HTH_MARR_2"/>
    <property type="match status" value="1"/>
</dbReference>